<name>A0A923MXA9_9FLAO</name>
<organism evidence="1 2">
    <name type="scientific">Flavobacterium muglaense</name>
    <dbReference type="NCBI Taxonomy" id="2764716"/>
    <lineage>
        <taxon>Bacteria</taxon>
        <taxon>Pseudomonadati</taxon>
        <taxon>Bacteroidota</taxon>
        <taxon>Flavobacteriia</taxon>
        <taxon>Flavobacteriales</taxon>
        <taxon>Flavobacteriaceae</taxon>
        <taxon>Flavobacterium</taxon>
    </lineage>
</organism>
<protein>
    <recommendedName>
        <fullName evidence="3">Major capsid protein</fullName>
    </recommendedName>
</protein>
<dbReference type="RefSeq" id="WP_187016952.1">
    <property type="nucleotide sequence ID" value="NZ_JACRUK010000003.1"/>
</dbReference>
<accession>A0A923MXA9</accession>
<evidence type="ECO:0000313" key="1">
    <source>
        <dbReference type="EMBL" id="MBC5843256.1"/>
    </source>
</evidence>
<evidence type="ECO:0008006" key="3">
    <source>
        <dbReference type="Google" id="ProtNLM"/>
    </source>
</evidence>
<evidence type="ECO:0000313" key="2">
    <source>
        <dbReference type="Proteomes" id="UP000641454"/>
    </source>
</evidence>
<proteinExistence type="predicted"/>
<sequence length="307" mass="33127">MAYSVSSLTDYVNEQNFPILKASVLGAKTASIFTLQTGIKSSAALNIMAVDAKLQDDSVGASTDGGSNVTFSQRLITVAPIAVREFFDPKLLNAKYLQSQIKSGSADNELVFEAELMEEVVKVVNKKNEVALWQGDTSLTGSTDLMHYDGYLKLLDTASASTTNVTAATFTSSNAIAFVDAVYTAIPVEVLDADDMAIYMGREYFRTYTTALKNANLFHYGADSTDGEIVIPGTQIKIYALNGLNSTKRVVAGRKSNFYVGCDLDGEEDNASAVYIDQTERVKLKIAYKYGAQVAFPAEIVVGRVSA</sequence>
<dbReference type="EMBL" id="JACRUL010000003">
    <property type="protein sequence ID" value="MBC5843256.1"/>
    <property type="molecule type" value="Genomic_DNA"/>
</dbReference>
<reference evidence="1 2" key="1">
    <citation type="submission" date="2020-08" db="EMBL/GenBank/DDBJ databases">
        <title>Description of novel Flavobacterium F-392 isolate.</title>
        <authorList>
            <person name="Saticioglu I.B."/>
            <person name="Duman M."/>
            <person name="Altun S."/>
        </authorList>
    </citation>
    <scope>NUCLEOTIDE SEQUENCE [LARGE SCALE GENOMIC DNA]</scope>
    <source>
        <strain evidence="1 2">F-392</strain>
    </source>
</reference>
<keyword evidence="2" id="KW-1185">Reference proteome</keyword>
<gene>
    <name evidence="1" type="ORF">H8R25_02235</name>
</gene>
<comment type="caution">
    <text evidence="1">The sequence shown here is derived from an EMBL/GenBank/DDBJ whole genome shotgun (WGS) entry which is preliminary data.</text>
</comment>
<dbReference type="AlphaFoldDB" id="A0A923MXA9"/>
<dbReference type="Proteomes" id="UP000641454">
    <property type="component" value="Unassembled WGS sequence"/>
</dbReference>